<organism evidence="1 2">
    <name type="scientific">Oceanirhabdus seepicola</name>
    <dbReference type="NCBI Taxonomy" id="2828781"/>
    <lineage>
        <taxon>Bacteria</taxon>
        <taxon>Bacillati</taxon>
        <taxon>Bacillota</taxon>
        <taxon>Clostridia</taxon>
        <taxon>Eubacteriales</taxon>
        <taxon>Clostridiaceae</taxon>
        <taxon>Oceanirhabdus</taxon>
    </lineage>
</organism>
<evidence type="ECO:0008006" key="3">
    <source>
        <dbReference type="Google" id="ProtNLM"/>
    </source>
</evidence>
<evidence type="ECO:0000313" key="1">
    <source>
        <dbReference type="EMBL" id="MCM1992429.1"/>
    </source>
</evidence>
<evidence type="ECO:0000313" key="2">
    <source>
        <dbReference type="Proteomes" id="UP001056429"/>
    </source>
</evidence>
<sequence>MTLIWTNILNNMEIDALFSGHTHVSEIIEADGDIYKFPIIIGGGHSGDDDKLNKGN</sequence>
<name>A0A9J6PAU6_9CLOT</name>
<keyword evidence="2" id="KW-1185">Reference proteome</keyword>
<accession>A0A9J6PAU6</accession>
<dbReference type="SUPFAM" id="SSF56300">
    <property type="entry name" value="Metallo-dependent phosphatases"/>
    <property type="match status" value="1"/>
</dbReference>
<reference evidence="1" key="1">
    <citation type="journal article" date="2021" name="mSystems">
        <title>Bacteria and Archaea Synergistically Convert Glycine Betaine to Biogenic Methane in the Formosa Cold Seep of the South China Sea.</title>
        <authorList>
            <person name="Li L."/>
            <person name="Zhang W."/>
            <person name="Zhang S."/>
            <person name="Song L."/>
            <person name="Sun Q."/>
            <person name="Zhang H."/>
            <person name="Xiang H."/>
            <person name="Dong X."/>
        </authorList>
    </citation>
    <scope>NUCLEOTIDE SEQUENCE</scope>
    <source>
        <strain evidence="1">ZWT</strain>
    </source>
</reference>
<proteinExistence type="predicted"/>
<dbReference type="RefSeq" id="WP_250861595.1">
    <property type="nucleotide sequence ID" value="NZ_JAGSOJ010000006.1"/>
</dbReference>
<comment type="caution">
    <text evidence="1">The sequence shown here is derived from an EMBL/GenBank/DDBJ whole genome shotgun (WGS) entry which is preliminary data.</text>
</comment>
<protein>
    <recommendedName>
        <fullName evidence="3">Calcineurin-like phosphoesterase domain-containing protein</fullName>
    </recommendedName>
</protein>
<dbReference type="InterPro" id="IPR029052">
    <property type="entry name" value="Metallo-depent_PP-like"/>
</dbReference>
<dbReference type="Proteomes" id="UP001056429">
    <property type="component" value="Unassembled WGS sequence"/>
</dbReference>
<gene>
    <name evidence="1" type="ORF">KDK92_22175</name>
</gene>
<dbReference type="AlphaFoldDB" id="A0A9J6PAU6"/>
<reference evidence="1" key="2">
    <citation type="submission" date="2021-04" db="EMBL/GenBank/DDBJ databases">
        <authorList>
            <person name="Dong X."/>
        </authorList>
    </citation>
    <scope>NUCLEOTIDE SEQUENCE</scope>
    <source>
        <strain evidence="1">ZWT</strain>
    </source>
</reference>
<dbReference type="EMBL" id="JAGSOJ010000006">
    <property type="protein sequence ID" value="MCM1992429.1"/>
    <property type="molecule type" value="Genomic_DNA"/>
</dbReference>